<dbReference type="PANTHER" id="PTHR34584:SF1">
    <property type="entry name" value="NA(+)_H(+) ANTIPORTER SUBUNIT E1"/>
    <property type="match status" value="1"/>
</dbReference>
<evidence type="ECO:0000256" key="1">
    <source>
        <dbReference type="ARBA" id="ARBA00004651"/>
    </source>
</evidence>
<accession>A0A8B2P241</accession>
<keyword evidence="8" id="KW-1185">Reference proteome</keyword>
<evidence type="ECO:0000256" key="2">
    <source>
        <dbReference type="ARBA" id="ARBA00006228"/>
    </source>
</evidence>
<comment type="similarity">
    <text evidence="2">Belongs to the CPA3 antiporters (TC 2.A.63) subunit E family.</text>
</comment>
<dbReference type="EMBL" id="QHHQ01000002">
    <property type="protein sequence ID" value="RAI02347.1"/>
    <property type="molecule type" value="Genomic_DNA"/>
</dbReference>
<dbReference type="OrthoDB" id="9807187at2"/>
<dbReference type="Proteomes" id="UP000249590">
    <property type="component" value="Unassembled WGS sequence"/>
</dbReference>
<keyword evidence="4" id="KW-0812">Transmembrane</keyword>
<dbReference type="Pfam" id="PF01899">
    <property type="entry name" value="MNHE"/>
    <property type="match status" value="1"/>
</dbReference>
<keyword evidence="5" id="KW-1133">Transmembrane helix</keyword>
<evidence type="ECO:0000256" key="6">
    <source>
        <dbReference type="ARBA" id="ARBA00023136"/>
    </source>
</evidence>
<evidence type="ECO:0000313" key="8">
    <source>
        <dbReference type="Proteomes" id="UP000249590"/>
    </source>
</evidence>
<comment type="subcellular location">
    <subcellularLocation>
        <location evidence="1">Cell membrane</location>
        <topology evidence="1">Multi-pass membrane protein</topology>
    </subcellularLocation>
</comment>
<comment type="caution">
    <text evidence="7">The sequence shown here is derived from an EMBL/GenBank/DDBJ whole genome shotgun (WGS) entry which is preliminary data.</text>
</comment>
<dbReference type="AlphaFoldDB" id="A0A8B2P241"/>
<dbReference type="GO" id="GO:0005886">
    <property type="term" value="C:plasma membrane"/>
    <property type="evidence" value="ECO:0007669"/>
    <property type="project" value="UniProtKB-SubCell"/>
</dbReference>
<dbReference type="InterPro" id="IPR002758">
    <property type="entry name" value="Cation_antiport_E"/>
</dbReference>
<name>A0A8B2P241_9HYPH</name>
<reference evidence="7 8" key="1">
    <citation type="submission" date="2018-05" db="EMBL/GenBank/DDBJ databases">
        <title>Acuticoccus sediminis sp. nov., isolated from deep-sea sediment of Indian Ocean.</title>
        <authorList>
            <person name="Liu X."/>
            <person name="Lai Q."/>
            <person name="Du Y."/>
            <person name="Sun F."/>
            <person name="Zhang X."/>
            <person name="Wang S."/>
            <person name="Shao Z."/>
        </authorList>
    </citation>
    <scope>NUCLEOTIDE SEQUENCE [LARGE SCALE GENOMIC DNA]</scope>
    <source>
        <strain evidence="7 8">PTG4-2</strain>
    </source>
</reference>
<proteinExistence type="inferred from homology"/>
<dbReference type="PANTHER" id="PTHR34584">
    <property type="entry name" value="NA(+)/H(+) ANTIPORTER SUBUNIT E1"/>
    <property type="match status" value="1"/>
</dbReference>
<dbReference type="GO" id="GO:0008324">
    <property type="term" value="F:monoatomic cation transmembrane transporter activity"/>
    <property type="evidence" value="ECO:0007669"/>
    <property type="project" value="InterPro"/>
</dbReference>
<organism evidence="7 8">
    <name type="scientific">Acuticoccus sediminis</name>
    <dbReference type="NCBI Taxonomy" id="2184697"/>
    <lineage>
        <taxon>Bacteria</taxon>
        <taxon>Pseudomonadati</taxon>
        <taxon>Pseudomonadota</taxon>
        <taxon>Alphaproteobacteria</taxon>
        <taxon>Hyphomicrobiales</taxon>
        <taxon>Amorphaceae</taxon>
        <taxon>Acuticoccus</taxon>
    </lineage>
</organism>
<evidence type="ECO:0000256" key="3">
    <source>
        <dbReference type="ARBA" id="ARBA00022475"/>
    </source>
</evidence>
<keyword evidence="3" id="KW-1003">Cell membrane</keyword>
<keyword evidence="6" id="KW-0472">Membrane</keyword>
<evidence type="ECO:0000313" key="7">
    <source>
        <dbReference type="EMBL" id="RAI02347.1"/>
    </source>
</evidence>
<evidence type="ECO:0000256" key="5">
    <source>
        <dbReference type="ARBA" id="ARBA00022989"/>
    </source>
</evidence>
<evidence type="ECO:0000256" key="4">
    <source>
        <dbReference type="ARBA" id="ARBA00022692"/>
    </source>
</evidence>
<sequence length="115" mass="12362">MTRFLKLPGKGVHVLVLAAVFLRELVVSSVAVARTVLSADAQPRSAIIAVPLDVRTDAGITTLANCVTLTPGTTALHVSEDRRTLFVHVLDTVSESEVVAGIKSTFERRIREIEA</sequence>
<dbReference type="RefSeq" id="WP_111345891.1">
    <property type="nucleotide sequence ID" value="NZ_QHHQ01000002.1"/>
</dbReference>
<gene>
    <name evidence="7" type="ORF">DLJ53_13370</name>
</gene>
<protein>
    <submittedName>
        <fullName evidence="7">Sodium:proton antiporter</fullName>
    </submittedName>
</protein>